<protein>
    <recommendedName>
        <fullName evidence="4">Glycine/betaine ABC transporter permease</fullName>
    </recommendedName>
</protein>
<dbReference type="Proteomes" id="UP000199184">
    <property type="component" value="Unassembled WGS sequence"/>
</dbReference>
<evidence type="ECO:0000256" key="1">
    <source>
        <dbReference type="SAM" id="Phobius"/>
    </source>
</evidence>
<reference evidence="3" key="1">
    <citation type="submission" date="2016-08" db="EMBL/GenBank/DDBJ databases">
        <authorList>
            <person name="Varghese N."/>
            <person name="Submissions Spin"/>
        </authorList>
    </citation>
    <scope>NUCLEOTIDE SEQUENCE [LARGE SCALE GENOMIC DNA]</scope>
    <source>
        <strain evidence="3">ERR11</strain>
    </source>
</reference>
<keyword evidence="3" id="KW-1185">Reference proteome</keyword>
<sequence>MTVRRFVDWFFRGRETGAITIAQWPNLLLWIVIVAGLLLWIWPSAGKVSAGLTNVMKGGLVVWGADEVFRGVNPWRRCLGAAVVVYEFMTLLP</sequence>
<evidence type="ECO:0000313" key="2">
    <source>
        <dbReference type="EMBL" id="SCB54185.1"/>
    </source>
</evidence>
<evidence type="ECO:0000313" key="3">
    <source>
        <dbReference type="Proteomes" id="UP000199184"/>
    </source>
</evidence>
<dbReference type="AlphaFoldDB" id="A0A1C3XPV6"/>
<keyword evidence="1" id="KW-0472">Membrane</keyword>
<feature type="transmembrane region" description="Helical" evidence="1">
    <location>
        <begin position="21"/>
        <end position="42"/>
    </location>
</feature>
<keyword evidence="1" id="KW-1133">Transmembrane helix</keyword>
<evidence type="ECO:0008006" key="4">
    <source>
        <dbReference type="Google" id="ProtNLM"/>
    </source>
</evidence>
<dbReference type="EMBL" id="FMAI01000024">
    <property type="protein sequence ID" value="SCB54185.1"/>
    <property type="molecule type" value="Genomic_DNA"/>
</dbReference>
<accession>A0A1C3XPV6</accession>
<gene>
    <name evidence="2" type="ORF">GA0061098_102415</name>
</gene>
<keyword evidence="1" id="KW-0812">Transmembrane</keyword>
<proteinExistence type="predicted"/>
<name>A0A1C3XPV6_9BRAD</name>
<organism evidence="2 3">
    <name type="scientific">Bradyrhizobium shewense</name>
    <dbReference type="NCBI Taxonomy" id="1761772"/>
    <lineage>
        <taxon>Bacteria</taxon>
        <taxon>Pseudomonadati</taxon>
        <taxon>Pseudomonadota</taxon>
        <taxon>Alphaproteobacteria</taxon>
        <taxon>Hyphomicrobiales</taxon>
        <taxon>Nitrobacteraceae</taxon>
        <taxon>Bradyrhizobium</taxon>
    </lineage>
</organism>